<dbReference type="EMBL" id="JAENHL010000008">
    <property type="protein sequence ID" value="MBK1870794.1"/>
    <property type="molecule type" value="Genomic_DNA"/>
</dbReference>
<evidence type="ECO:0000313" key="1">
    <source>
        <dbReference type="EMBL" id="MBK1870794.1"/>
    </source>
</evidence>
<organism evidence="1 2">
    <name type="scientific">Taklimakanibacter albus</name>
    <dbReference type="NCBI Taxonomy" id="2800327"/>
    <lineage>
        <taxon>Bacteria</taxon>
        <taxon>Pseudomonadati</taxon>
        <taxon>Pseudomonadota</taxon>
        <taxon>Alphaproteobacteria</taxon>
        <taxon>Hyphomicrobiales</taxon>
        <taxon>Aestuariivirgaceae</taxon>
        <taxon>Taklimakanibacter</taxon>
    </lineage>
</organism>
<evidence type="ECO:0000313" key="2">
    <source>
        <dbReference type="Proteomes" id="UP000616151"/>
    </source>
</evidence>
<comment type="caution">
    <text evidence="1">The sequence shown here is derived from an EMBL/GenBank/DDBJ whole genome shotgun (WGS) entry which is preliminary data.</text>
</comment>
<keyword evidence="2" id="KW-1185">Reference proteome</keyword>
<reference evidence="1" key="1">
    <citation type="submission" date="2021-01" db="EMBL/GenBank/DDBJ databases">
        <authorList>
            <person name="Sun Q."/>
        </authorList>
    </citation>
    <scope>NUCLEOTIDE SEQUENCE</scope>
    <source>
        <strain evidence="1">YIM B02566</strain>
    </source>
</reference>
<name>A0ACC5RDL8_9HYPH</name>
<dbReference type="Proteomes" id="UP000616151">
    <property type="component" value="Unassembled WGS sequence"/>
</dbReference>
<sequence length="590" mass="60502">MFLGTGTIRNGGEDDATLTVDTSELGDSLFKGVIEDGGDGTLALTKAGAGKLTLTGTSTYTGATTVTGGILAVDGSIAASAVTVEDGATLMGKGTVGATALNSGAAIRAGGPATTLTVSGNLTFNSGARYEVEADPASTDSSLIHVTGTATLSGGSVVHIGADGAYKPFSTYTILTADGGLAGTFGGVTSDFAFLTPDLLYVGNDVQLTLLRNDIDFADKASSRNQIATANGAESVGFGHELYDAILLLTDADAADAFDQLSGEIHSSAKTLLSEDSRFLRQAVMGRLQALKGDRTPDVAALTAEGRIEPVADLSVAGPSSGFWMSGFGSWGDWDDDGNAATLDRSVGGSLVGADTEVGNWRLGLLGGYSRTRFDADGRNSTGSADGYHIGLYGGTQWQGIAFQTGAAYSWNDIETRRSITNPVDQELEADYGAGAAQVFGEIAYDTELAGLTLTPFLQAAYVNLHTESFEETGGSAALAARSESTDTLTTTLGFRPEAHFGLGDMAARLSGLIGWQHAFGDIASESRFAFAGGDDFTIRGVPMARDTALLEAGLDLALTDSVSFGAAYQGRFGDGVADNGVTARFGVAF</sequence>
<proteinExistence type="predicted"/>
<accession>A0ACC5RDL8</accession>
<protein>
    <submittedName>
        <fullName evidence="1">Autotransporter domain-containing protein</fullName>
    </submittedName>
</protein>
<gene>
    <name evidence="1" type="ORF">JHL16_30795</name>
</gene>